<dbReference type="EMBL" id="BKCJ011379969">
    <property type="protein sequence ID" value="GFD27802.1"/>
    <property type="molecule type" value="Genomic_DNA"/>
</dbReference>
<proteinExistence type="predicted"/>
<feature type="non-terminal residue" evidence="1">
    <location>
        <position position="1"/>
    </location>
</feature>
<accession>A0A699UXW1</accession>
<reference evidence="1" key="1">
    <citation type="journal article" date="2019" name="Sci. Rep.">
        <title>Draft genome of Tanacetum cinerariifolium, the natural source of mosquito coil.</title>
        <authorList>
            <person name="Yamashiro T."/>
            <person name="Shiraishi A."/>
            <person name="Satake H."/>
            <person name="Nakayama K."/>
        </authorList>
    </citation>
    <scope>NUCLEOTIDE SEQUENCE</scope>
</reference>
<comment type="caution">
    <text evidence="1">The sequence shown here is derived from an EMBL/GenBank/DDBJ whole genome shotgun (WGS) entry which is preliminary data.</text>
</comment>
<dbReference type="AlphaFoldDB" id="A0A699UXW1"/>
<gene>
    <name evidence="1" type="ORF">Tci_899771</name>
</gene>
<name>A0A699UXW1_TANCI</name>
<protein>
    <submittedName>
        <fullName evidence="1">Uncharacterized protein</fullName>
    </submittedName>
</protein>
<organism evidence="1">
    <name type="scientific">Tanacetum cinerariifolium</name>
    <name type="common">Dalmatian daisy</name>
    <name type="synonym">Chrysanthemum cinerariifolium</name>
    <dbReference type="NCBI Taxonomy" id="118510"/>
    <lineage>
        <taxon>Eukaryota</taxon>
        <taxon>Viridiplantae</taxon>
        <taxon>Streptophyta</taxon>
        <taxon>Embryophyta</taxon>
        <taxon>Tracheophyta</taxon>
        <taxon>Spermatophyta</taxon>
        <taxon>Magnoliopsida</taxon>
        <taxon>eudicotyledons</taxon>
        <taxon>Gunneridae</taxon>
        <taxon>Pentapetalae</taxon>
        <taxon>asterids</taxon>
        <taxon>campanulids</taxon>
        <taxon>Asterales</taxon>
        <taxon>Asteraceae</taxon>
        <taxon>Asteroideae</taxon>
        <taxon>Anthemideae</taxon>
        <taxon>Anthemidinae</taxon>
        <taxon>Tanacetum</taxon>
    </lineage>
</organism>
<sequence length="73" mass="7795">ETVDVSKESELEPKPVNIKTSRKIKVKKKVILSADDNIISDDPDTTLELGVPDESTVISATSSEGTGTKRGVP</sequence>
<evidence type="ECO:0000313" key="1">
    <source>
        <dbReference type="EMBL" id="GFD27802.1"/>
    </source>
</evidence>
<feature type="non-terminal residue" evidence="1">
    <location>
        <position position="73"/>
    </location>
</feature>